<gene>
    <name evidence="5" type="ORF">PEVE_00003809</name>
</gene>
<feature type="domain" description="Chromo" evidence="4">
    <location>
        <begin position="38"/>
        <end position="96"/>
    </location>
</feature>
<keyword evidence="6" id="KW-1185">Reference proteome</keyword>
<feature type="compositionally biased region" description="Acidic residues" evidence="3">
    <location>
        <begin position="140"/>
        <end position="159"/>
    </location>
</feature>
<dbReference type="InterPro" id="IPR000953">
    <property type="entry name" value="Chromo/chromo_shadow_dom"/>
</dbReference>
<keyword evidence="2" id="KW-0539">Nucleus</keyword>
<organism evidence="5 6">
    <name type="scientific">Porites evermanni</name>
    <dbReference type="NCBI Taxonomy" id="104178"/>
    <lineage>
        <taxon>Eukaryota</taxon>
        <taxon>Metazoa</taxon>
        <taxon>Cnidaria</taxon>
        <taxon>Anthozoa</taxon>
        <taxon>Hexacorallia</taxon>
        <taxon>Scleractinia</taxon>
        <taxon>Fungiina</taxon>
        <taxon>Poritidae</taxon>
        <taxon>Porites</taxon>
    </lineage>
</organism>
<dbReference type="PROSITE" id="PS50013">
    <property type="entry name" value="CHROMO_2"/>
    <property type="match status" value="2"/>
</dbReference>
<evidence type="ECO:0000256" key="2">
    <source>
        <dbReference type="ARBA" id="ARBA00023242"/>
    </source>
</evidence>
<reference evidence="5 6" key="1">
    <citation type="submission" date="2022-05" db="EMBL/GenBank/DDBJ databases">
        <authorList>
            <consortium name="Genoscope - CEA"/>
            <person name="William W."/>
        </authorList>
    </citation>
    <scope>NUCLEOTIDE SEQUENCE [LARGE SCALE GENOMIC DNA]</scope>
</reference>
<dbReference type="InterPro" id="IPR008251">
    <property type="entry name" value="Chromo_shadow_dom"/>
</dbReference>
<dbReference type="InterPro" id="IPR023779">
    <property type="entry name" value="Chromodomain_CS"/>
</dbReference>
<dbReference type="PANTHER" id="PTHR22812">
    <property type="entry name" value="CHROMOBOX PROTEIN"/>
    <property type="match status" value="1"/>
</dbReference>
<dbReference type="InterPro" id="IPR017984">
    <property type="entry name" value="Chromo_dom_subgr"/>
</dbReference>
<dbReference type="EMBL" id="CALNXI010001230">
    <property type="protein sequence ID" value="CAH3161015.1"/>
    <property type="molecule type" value="Genomic_DNA"/>
</dbReference>
<evidence type="ECO:0000256" key="3">
    <source>
        <dbReference type="SAM" id="MobiDB-lite"/>
    </source>
</evidence>
<dbReference type="Proteomes" id="UP001159427">
    <property type="component" value="Unassembled WGS sequence"/>
</dbReference>
<accession>A0ABN8QBE0</accession>
<feature type="region of interest" description="Disordered" evidence="3">
    <location>
        <begin position="85"/>
        <end position="161"/>
    </location>
</feature>
<dbReference type="Gene3D" id="2.40.50.40">
    <property type="match status" value="2"/>
</dbReference>
<evidence type="ECO:0000313" key="5">
    <source>
        <dbReference type="EMBL" id="CAH3161015.1"/>
    </source>
</evidence>
<evidence type="ECO:0000259" key="4">
    <source>
        <dbReference type="PROSITE" id="PS50013"/>
    </source>
</evidence>
<dbReference type="Pfam" id="PF01393">
    <property type="entry name" value="Chromo_shadow"/>
    <property type="match status" value="1"/>
</dbReference>
<dbReference type="SMART" id="SM00300">
    <property type="entry name" value="ChSh"/>
    <property type="match status" value="1"/>
</dbReference>
<feature type="domain" description="Chromo" evidence="4">
    <location>
        <begin position="159"/>
        <end position="217"/>
    </location>
</feature>
<dbReference type="InterPro" id="IPR016197">
    <property type="entry name" value="Chromo-like_dom_sf"/>
</dbReference>
<name>A0ABN8QBE0_9CNID</name>
<sequence length="222" mass="25429">MGKKKPGKIGMDAIEEEKPSLPNTENGTTEEEEEFVEYEVEKVVDKRIHKGKVEYLLKWKGYPASDNTWESEDNLDCQELVQDYEERRRLEKKPVAVKKEKKEKRKEPSDKSESKTKKRKVSDSTTNSETSIDPPLPNEAGDDDDPSKEDDVNPLEEGWEASSILGATDVEGQVHFLIQWKGTDRADLIPSATANVRWPQIVIKFYEERVTWTQNNDNDGDS</sequence>
<comment type="caution">
    <text evidence="5">The sequence shown here is derived from an EMBL/GenBank/DDBJ whole genome shotgun (WGS) entry which is preliminary data.</text>
</comment>
<dbReference type="SMART" id="SM00298">
    <property type="entry name" value="CHROMO"/>
    <property type="match status" value="2"/>
</dbReference>
<dbReference type="Pfam" id="PF00385">
    <property type="entry name" value="Chromo"/>
    <property type="match status" value="1"/>
</dbReference>
<protein>
    <recommendedName>
        <fullName evidence="4">Chromo domain-containing protein</fullName>
    </recommendedName>
</protein>
<proteinExistence type="predicted"/>
<feature type="compositionally biased region" description="Basic and acidic residues" evidence="3">
    <location>
        <begin position="85"/>
        <end position="115"/>
    </location>
</feature>
<dbReference type="PRINTS" id="PR00504">
    <property type="entry name" value="CHROMODOMAIN"/>
</dbReference>
<comment type="subcellular location">
    <subcellularLocation>
        <location evidence="1">Nucleus</location>
    </subcellularLocation>
</comment>
<evidence type="ECO:0000256" key="1">
    <source>
        <dbReference type="ARBA" id="ARBA00004123"/>
    </source>
</evidence>
<feature type="region of interest" description="Disordered" evidence="3">
    <location>
        <begin position="1"/>
        <end position="34"/>
    </location>
</feature>
<dbReference type="InterPro" id="IPR023780">
    <property type="entry name" value="Chromo_domain"/>
</dbReference>
<evidence type="ECO:0000313" key="6">
    <source>
        <dbReference type="Proteomes" id="UP001159427"/>
    </source>
</evidence>
<dbReference type="SUPFAM" id="SSF54160">
    <property type="entry name" value="Chromo domain-like"/>
    <property type="match status" value="2"/>
</dbReference>
<dbReference type="InterPro" id="IPR051219">
    <property type="entry name" value="Heterochromatin_chromo-domain"/>
</dbReference>
<dbReference type="CDD" id="cd00034">
    <property type="entry name" value="CSD"/>
    <property type="match status" value="1"/>
</dbReference>
<dbReference type="PROSITE" id="PS00598">
    <property type="entry name" value="CHROMO_1"/>
    <property type="match status" value="1"/>
</dbReference>